<feature type="region of interest" description="Disordered" evidence="1">
    <location>
        <begin position="1"/>
        <end position="24"/>
    </location>
</feature>
<sequence length="106" mass="11816">MYNQQNQYLDISNQPEVFTPNDSGNLPVAVKRQIARDTAEVVRRSVNMSANLKAQANVANTALNETAGIAAKVAYLNETFPNGENHFNHILNVFTSSASEKVRRFY</sequence>
<dbReference type="Proteomes" id="UP000183039">
    <property type="component" value="Unassembled WGS sequence"/>
</dbReference>
<dbReference type="EMBL" id="JXLC01000018">
    <property type="protein sequence ID" value="OJG90702.1"/>
    <property type="molecule type" value="Genomic_DNA"/>
</dbReference>
<dbReference type="EMBL" id="CP013614">
    <property type="protein sequence ID" value="ALS01307.1"/>
    <property type="molecule type" value="Genomic_DNA"/>
</dbReference>
<accession>A0A0S3KAI1</accession>
<reference evidence="2 4" key="2">
    <citation type="submission" date="2015-12" db="EMBL/GenBank/DDBJ databases">
        <authorList>
            <person name="Lauer A."/>
            <person name="Humrighouse B."/>
            <person name="Loparev V."/>
            <person name="Shewmaker P.L."/>
            <person name="Whitney A.M."/>
            <person name="McLaughlin R.W."/>
        </authorList>
    </citation>
    <scope>NUCLEOTIDE SEQUENCE [LARGE SCALE GENOMIC DNA]</scope>
    <source>
        <strain evidence="2 4">LMG 23085</strain>
    </source>
</reference>
<evidence type="ECO:0000313" key="2">
    <source>
        <dbReference type="EMBL" id="ALS01307.1"/>
    </source>
</evidence>
<evidence type="ECO:0000313" key="3">
    <source>
        <dbReference type="EMBL" id="OJG90702.1"/>
    </source>
</evidence>
<dbReference type="KEGG" id="ess:ATZ33_07980"/>
<evidence type="ECO:0000313" key="5">
    <source>
        <dbReference type="Proteomes" id="UP000183039"/>
    </source>
</evidence>
<protein>
    <submittedName>
        <fullName evidence="3">Uncharacterized protein</fullName>
    </submittedName>
</protein>
<dbReference type="Proteomes" id="UP000065511">
    <property type="component" value="Chromosome"/>
</dbReference>
<name>A0A0S3KAI1_9ENTE</name>
<gene>
    <name evidence="2" type="ORF">ATZ33_07980</name>
    <name evidence="3" type="ORF">RV15_GL001053</name>
</gene>
<proteinExistence type="predicted"/>
<dbReference type="AlphaFoldDB" id="A0A0S3KAI1"/>
<reference evidence="3 5" key="1">
    <citation type="submission" date="2014-12" db="EMBL/GenBank/DDBJ databases">
        <title>Draft genome sequences of 29 type strains of Enterococci.</title>
        <authorList>
            <person name="Zhong Z."/>
            <person name="Sun Z."/>
            <person name="Liu W."/>
            <person name="Zhang W."/>
            <person name="Zhang H."/>
        </authorList>
    </citation>
    <scope>NUCLEOTIDE SEQUENCE [LARGE SCALE GENOMIC DNA]</scope>
    <source>
        <strain evidence="3 5">DSM 22801</strain>
    </source>
</reference>
<organism evidence="3 5">
    <name type="scientific">Enterococcus silesiacus</name>
    <dbReference type="NCBI Taxonomy" id="332949"/>
    <lineage>
        <taxon>Bacteria</taxon>
        <taxon>Bacillati</taxon>
        <taxon>Bacillota</taxon>
        <taxon>Bacilli</taxon>
        <taxon>Lactobacillales</taxon>
        <taxon>Enterococcaceae</taxon>
        <taxon>Enterococcus</taxon>
    </lineage>
</organism>
<dbReference type="RefSeq" id="WP_071878352.1">
    <property type="nucleotide sequence ID" value="NZ_JXLC01000018.1"/>
</dbReference>
<evidence type="ECO:0000256" key="1">
    <source>
        <dbReference type="SAM" id="MobiDB-lite"/>
    </source>
</evidence>
<keyword evidence="4" id="KW-1185">Reference proteome</keyword>
<evidence type="ECO:0000313" key="4">
    <source>
        <dbReference type="Proteomes" id="UP000065511"/>
    </source>
</evidence>